<dbReference type="STRING" id="467200.SSRG_02955"/>
<feature type="region of interest" description="Disordered" evidence="6">
    <location>
        <begin position="23"/>
        <end position="42"/>
    </location>
</feature>
<evidence type="ECO:0000313" key="8">
    <source>
        <dbReference type="EMBL" id="EFL40151.1"/>
    </source>
</evidence>
<protein>
    <submittedName>
        <fullName evidence="8">NLP/P60-family secreted protein</fullName>
    </submittedName>
</protein>
<feature type="domain" description="NlpC/P60" evidence="7">
    <location>
        <begin position="263"/>
        <end position="378"/>
    </location>
</feature>
<dbReference type="eggNOG" id="COG0791">
    <property type="taxonomic scope" value="Bacteria"/>
</dbReference>
<dbReference type="Gene3D" id="3.90.1720.10">
    <property type="entry name" value="endopeptidase domain like (from Nostoc punctiforme)"/>
    <property type="match status" value="1"/>
</dbReference>
<evidence type="ECO:0000256" key="6">
    <source>
        <dbReference type="SAM" id="MobiDB-lite"/>
    </source>
</evidence>
<comment type="similarity">
    <text evidence="1">Belongs to the peptidase C40 family.</text>
</comment>
<dbReference type="SUPFAM" id="SSF54001">
    <property type="entry name" value="Cysteine proteinases"/>
    <property type="match status" value="1"/>
</dbReference>
<feature type="non-terminal residue" evidence="8">
    <location>
        <position position="378"/>
    </location>
</feature>
<keyword evidence="3" id="KW-0378">Hydrolase</keyword>
<dbReference type="GO" id="GO:0006508">
    <property type="term" value="P:proteolysis"/>
    <property type="evidence" value="ECO:0007669"/>
    <property type="project" value="UniProtKB-KW"/>
</dbReference>
<dbReference type="PANTHER" id="PTHR47359:SF3">
    <property type="entry name" value="NLP_P60 DOMAIN-CONTAINING PROTEIN-RELATED"/>
    <property type="match status" value="1"/>
</dbReference>
<evidence type="ECO:0000256" key="4">
    <source>
        <dbReference type="ARBA" id="ARBA00022807"/>
    </source>
</evidence>
<dbReference type="EMBL" id="GG657758">
    <property type="protein sequence ID" value="EFL40151.1"/>
    <property type="molecule type" value="Genomic_DNA"/>
</dbReference>
<keyword evidence="5" id="KW-0175">Coiled coil</keyword>
<dbReference type="Gene3D" id="6.10.250.3150">
    <property type="match status" value="1"/>
</dbReference>
<accession>D9XJQ5</accession>
<name>D9XJQ5_9ACTN</name>
<sequence>MNLRAARARCVCGPWRTDRVRPPRPHGVYEGSHDTMRRSPGAHGHRTAAAVTLALALTAALHQPASAEPATLPEVRAELDRLYHDAEVATEKYNAAEVKVTRQKKRLGTLRAQVAATEKKLNRLTALAGAAARSQYRGGGVPAEVQFVLGGDPEHALDNASLARQAHLGTNRVIEALTGTEEELRTRGEEAAEELKRLRRNRSSLDSHRRTVQARIDTAERIESRLEEKQRRELAALERRNAEEAQAEWVETGVLDTAGTEGSGAGREAVAFARRELGKPYVWGAEGPDSYDCSGLTSQAWLKAGVAIPRTSQEQWRLLHRVPVADMRPGDLIIYNADASHVSLYIGDGRMIHAPRPGRYVTVAPAGSMEILGVVRPD</sequence>
<dbReference type="Pfam" id="PF00877">
    <property type="entry name" value="NLPC_P60"/>
    <property type="match status" value="1"/>
</dbReference>
<evidence type="ECO:0000256" key="5">
    <source>
        <dbReference type="SAM" id="Coils"/>
    </source>
</evidence>
<organism evidence="8 9">
    <name type="scientific">Streptomyces griseoflavus Tu4000</name>
    <dbReference type="NCBI Taxonomy" id="467200"/>
    <lineage>
        <taxon>Bacteria</taxon>
        <taxon>Bacillati</taxon>
        <taxon>Actinomycetota</taxon>
        <taxon>Actinomycetes</taxon>
        <taxon>Kitasatosporales</taxon>
        <taxon>Streptomycetaceae</taxon>
        <taxon>Streptomyces</taxon>
    </lineage>
</organism>
<dbReference type="Proteomes" id="UP000002968">
    <property type="component" value="Unassembled WGS sequence"/>
</dbReference>
<dbReference type="MEROPS" id="C40.007"/>
<evidence type="ECO:0000256" key="1">
    <source>
        <dbReference type="ARBA" id="ARBA00007074"/>
    </source>
</evidence>
<keyword evidence="4" id="KW-0788">Thiol protease</keyword>
<dbReference type="InterPro" id="IPR000064">
    <property type="entry name" value="NLP_P60_dom"/>
</dbReference>
<dbReference type="InterPro" id="IPR051794">
    <property type="entry name" value="PG_Endopeptidase_C40"/>
</dbReference>
<keyword evidence="2" id="KW-0645">Protease</keyword>
<gene>
    <name evidence="8" type="ORF">SSRG_02955</name>
</gene>
<dbReference type="GO" id="GO:0008234">
    <property type="term" value="F:cysteine-type peptidase activity"/>
    <property type="evidence" value="ECO:0007669"/>
    <property type="project" value="UniProtKB-KW"/>
</dbReference>
<evidence type="ECO:0000313" key="9">
    <source>
        <dbReference type="Proteomes" id="UP000002968"/>
    </source>
</evidence>
<reference evidence="8" key="1">
    <citation type="submission" date="2009-02" db="EMBL/GenBank/DDBJ databases">
        <title>Annotation of Streptomyces griseoflavus strain Tu4000.</title>
        <authorList>
            <consortium name="The Broad Institute Genome Sequencing Platform"/>
            <consortium name="Broad Institute Microbial Sequencing Center"/>
            <person name="Fischbach M."/>
            <person name="Godfrey P."/>
            <person name="Ward D."/>
            <person name="Young S."/>
            <person name="Zeng Q."/>
            <person name="Koehrsen M."/>
            <person name="Alvarado L."/>
            <person name="Berlin A.M."/>
            <person name="Bochicchio J."/>
            <person name="Borenstein D."/>
            <person name="Chapman S.B."/>
            <person name="Chen Z."/>
            <person name="Engels R."/>
            <person name="Freedman E."/>
            <person name="Gellesch M."/>
            <person name="Goldberg J."/>
            <person name="Griggs A."/>
            <person name="Gujja S."/>
            <person name="Heilman E.R."/>
            <person name="Heiman D.I."/>
            <person name="Hepburn T.A."/>
            <person name="Howarth C."/>
            <person name="Jen D."/>
            <person name="Larson L."/>
            <person name="Lewis B."/>
            <person name="Mehta T."/>
            <person name="Park D."/>
            <person name="Pearson M."/>
            <person name="Richards J."/>
            <person name="Roberts A."/>
            <person name="Saif S."/>
            <person name="Shea T.D."/>
            <person name="Shenoy N."/>
            <person name="Sisk P."/>
            <person name="Stolte C."/>
            <person name="Sykes S.N."/>
            <person name="Thomson T."/>
            <person name="Walk T."/>
            <person name="White J."/>
            <person name="Yandava C."/>
            <person name="Straight P."/>
            <person name="Clardy J."/>
            <person name="Hung D."/>
            <person name="Kolter R."/>
            <person name="Mekalanos J."/>
            <person name="Walker S."/>
            <person name="Walsh C.T."/>
            <person name="Wieland-Brown L.C."/>
            <person name="Haas B."/>
            <person name="Nusbaum C."/>
            <person name="Birren B."/>
        </authorList>
    </citation>
    <scope>NUCLEOTIDE SEQUENCE [LARGE SCALE GENOMIC DNA]</scope>
    <source>
        <strain evidence="8">Tu4000</strain>
    </source>
</reference>
<keyword evidence="9" id="KW-1185">Reference proteome</keyword>
<dbReference type="HOGENOM" id="CLU_034085_1_2_11"/>
<dbReference type="InterPro" id="IPR038765">
    <property type="entry name" value="Papain-like_cys_pep_sf"/>
</dbReference>
<dbReference type="PANTHER" id="PTHR47359">
    <property type="entry name" value="PEPTIDOGLYCAN DL-ENDOPEPTIDASE CWLO"/>
    <property type="match status" value="1"/>
</dbReference>
<feature type="coiled-coil region" evidence="5">
    <location>
        <begin position="181"/>
        <end position="247"/>
    </location>
</feature>
<dbReference type="PROSITE" id="PS51935">
    <property type="entry name" value="NLPC_P60"/>
    <property type="match status" value="1"/>
</dbReference>
<proteinExistence type="inferred from homology"/>
<evidence type="ECO:0000256" key="3">
    <source>
        <dbReference type="ARBA" id="ARBA00022801"/>
    </source>
</evidence>
<evidence type="ECO:0000259" key="7">
    <source>
        <dbReference type="PROSITE" id="PS51935"/>
    </source>
</evidence>
<dbReference type="AlphaFoldDB" id="D9XJQ5"/>
<evidence type="ECO:0000256" key="2">
    <source>
        <dbReference type="ARBA" id="ARBA00022670"/>
    </source>
</evidence>